<comment type="caution">
    <text evidence="13">The sequence shown here is derived from an EMBL/GenBank/DDBJ whole genome shotgun (WGS) entry which is preliminary data.</text>
</comment>
<dbReference type="EMBL" id="LJSK01000040">
    <property type="protein sequence ID" value="KPI88804.1"/>
    <property type="molecule type" value="Genomic_DNA"/>
</dbReference>
<keyword evidence="4" id="KW-1003">Cell membrane</keyword>
<evidence type="ECO:0000256" key="8">
    <source>
        <dbReference type="ARBA" id="ARBA00023136"/>
    </source>
</evidence>
<keyword evidence="8 12" id="KW-0472">Membrane</keyword>
<keyword evidence="9" id="KW-0325">Glycoprotein</keyword>
<dbReference type="GO" id="GO:0035869">
    <property type="term" value="C:ciliary transition zone"/>
    <property type="evidence" value="ECO:0007669"/>
    <property type="project" value="TreeGrafter"/>
</dbReference>
<evidence type="ECO:0000256" key="4">
    <source>
        <dbReference type="ARBA" id="ARBA00022475"/>
    </source>
</evidence>
<keyword evidence="6 12" id="KW-1133">Transmembrane helix</keyword>
<evidence type="ECO:0000256" key="11">
    <source>
        <dbReference type="ARBA" id="ARBA00024803"/>
    </source>
</evidence>
<reference evidence="13 14" key="1">
    <citation type="journal article" date="2015" name="PLoS Pathog.">
        <title>Leptomonas seymouri: Adaptations to the Dixenous Life Cycle Analyzed by Genome Sequencing, Transcriptome Profiling and Co-infection with Leishmania donovani.</title>
        <authorList>
            <person name="Kraeva N."/>
            <person name="Butenko A."/>
            <person name="Hlavacova J."/>
            <person name="Kostygov A."/>
            <person name="Myskova J."/>
            <person name="Grybchuk D."/>
            <person name="Lestinova T."/>
            <person name="Votypka J."/>
            <person name="Volf P."/>
            <person name="Opperdoes F."/>
            <person name="Flegontov P."/>
            <person name="Lukes J."/>
            <person name="Yurchenko V."/>
        </authorList>
    </citation>
    <scope>NUCLEOTIDE SEQUENCE [LARGE SCALE GENOMIC DNA]</scope>
    <source>
        <strain evidence="13 14">ATCC 30220</strain>
    </source>
</reference>
<dbReference type="Pfam" id="PF10149">
    <property type="entry name" value="TM231"/>
    <property type="match status" value="2"/>
</dbReference>
<dbReference type="AlphaFoldDB" id="A0A0N1PFJ2"/>
<evidence type="ECO:0000256" key="5">
    <source>
        <dbReference type="ARBA" id="ARBA00022692"/>
    </source>
</evidence>
<evidence type="ECO:0000256" key="7">
    <source>
        <dbReference type="ARBA" id="ARBA00023069"/>
    </source>
</evidence>
<sequence>MRLSLCAEHYGVHYAPRGVASWLLYVICILTILVIPFIIGLAMENFWVQTNYFYEMPRVTFTERCALRVSTVLGKEYLWSCSELFNGALLGTPLHLTPYFAIYEEDKDGDGRNDVMHFLISFPLGKSTDGSINDHATPAKGVAAPTTVRDAVLDVVFLPEFVYHIKHYLVTVNMTAAALLRYTRLPLQRNAGSVTTTVKLKSGSVSKGADGDSLSSTVYSWSGAPVCALTKADMLFHSTESLINSPYVSYQHTYTGSPLAEKTLQPVDLMNLPQFASAYTSRNQSVVLRPYVEAFGGLNLLAQDSTVVRGLWEDLDDLNAFTWYIQLRIPTAEVQYVPSYAEVLKWGWIQYFVIGYAIQWVLWKVCMFLVKAGLINSRATFSVMRRQY</sequence>
<evidence type="ECO:0000256" key="9">
    <source>
        <dbReference type="ARBA" id="ARBA00023180"/>
    </source>
</evidence>
<dbReference type="OMA" id="TFTGRCA"/>
<evidence type="ECO:0000256" key="3">
    <source>
        <dbReference type="ARBA" id="ARBA00015087"/>
    </source>
</evidence>
<dbReference type="InterPro" id="IPR019306">
    <property type="entry name" value="TMEM231"/>
</dbReference>
<keyword evidence="5 12" id="KW-0812">Transmembrane</keyword>
<dbReference type="GO" id="GO:0032880">
    <property type="term" value="P:regulation of protein localization"/>
    <property type="evidence" value="ECO:0007669"/>
    <property type="project" value="TreeGrafter"/>
</dbReference>
<comment type="function">
    <text evidence="11">Transmembrane component of the tectonic-like complex, a complex localized at the transition zone of primary cilia and acting as a barrier that prevents diffusion of transmembrane proteins between the cilia and plasma membranes. Required for ciliogenesis and sonic hedgehog/SHH signaling.</text>
</comment>
<keyword evidence="14" id="KW-1185">Reference proteome</keyword>
<dbReference type="Proteomes" id="UP000038009">
    <property type="component" value="Unassembled WGS sequence"/>
</dbReference>
<dbReference type="VEuPathDB" id="TriTrypDB:Lsey_0040_0300"/>
<comment type="similarity">
    <text evidence="2">Belongs to the TMEM231 family.</text>
</comment>
<organism evidence="13 14">
    <name type="scientific">Leptomonas seymouri</name>
    <dbReference type="NCBI Taxonomy" id="5684"/>
    <lineage>
        <taxon>Eukaryota</taxon>
        <taxon>Discoba</taxon>
        <taxon>Euglenozoa</taxon>
        <taxon>Kinetoplastea</taxon>
        <taxon>Metakinetoplastina</taxon>
        <taxon>Trypanosomatida</taxon>
        <taxon>Trypanosomatidae</taxon>
        <taxon>Leishmaniinae</taxon>
        <taxon>Leptomonas</taxon>
    </lineage>
</organism>
<evidence type="ECO:0000256" key="10">
    <source>
        <dbReference type="ARBA" id="ARBA00023273"/>
    </source>
</evidence>
<evidence type="ECO:0000313" key="14">
    <source>
        <dbReference type="Proteomes" id="UP000038009"/>
    </source>
</evidence>
<evidence type="ECO:0000256" key="6">
    <source>
        <dbReference type="ARBA" id="ARBA00022989"/>
    </source>
</evidence>
<dbReference type="OrthoDB" id="426438at2759"/>
<evidence type="ECO:0000313" key="13">
    <source>
        <dbReference type="EMBL" id="KPI88804.1"/>
    </source>
</evidence>
<evidence type="ECO:0000256" key="1">
    <source>
        <dbReference type="ARBA" id="ARBA00004272"/>
    </source>
</evidence>
<protein>
    <recommendedName>
        <fullName evidence="3">Transmembrane protein 231</fullName>
    </recommendedName>
</protein>
<dbReference type="GO" id="GO:0060170">
    <property type="term" value="C:ciliary membrane"/>
    <property type="evidence" value="ECO:0007669"/>
    <property type="project" value="UniProtKB-SubCell"/>
</dbReference>
<gene>
    <name evidence="13" type="ORF">ABL78_2119</name>
</gene>
<comment type="subcellular location">
    <subcellularLocation>
        <location evidence="1">Cell projection</location>
        <location evidence="1">Cilium membrane</location>
        <topology evidence="1">Multi-pass membrane protein</topology>
    </subcellularLocation>
</comment>
<feature type="transmembrane region" description="Helical" evidence="12">
    <location>
        <begin position="22"/>
        <end position="48"/>
    </location>
</feature>
<keyword evidence="10" id="KW-0966">Cell projection</keyword>
<dbReference type="GO" id="GO:0060271">
    <property type="term" value="P:cilium assembly"/>
    <property type="evidence" value="ECO:0007669"/>
    <property type="project" value="TreeGrafter"/>
</dbReference>
<accession>A0A0N1PFJ2</accession>
<evidence type="ECO:0000256" key="12">
    <source>
        <dbReference type="SAM" id="Phobius"/>
    </source>
</evidence>
<keyword evidence="7" id="KW-0969">Cilium</keyword>
<proteinExistence type="inferred from homology"/>
<dbReference type="PANTHER" id="PTHR14605:SF1">
    <property type="entry name" value="TRANSMEMBRANE PROTEIN 231"/>
    <property type="match status" value="1"/>
</dbReference>
<dbReference type="PANTHER" id="PTHR14605">
    <property type="entry name" value="CHST5 PROTEIN"/>
    <property type="match status" value="1"/>
</dbReference>
<name>A0A0N1PFJ2_LEPSE</name>
<evidence type="ECO:0000256" key="2">
    <source>
        <dbReference type="ARBA" id="ARBA00009082"/>
    </source>
</evidence>